<feature type="transmembrane region" description="Helical" evidence="6">
    <location>
        <begin position="739"/>
        <end position="758"/>
    </location>
</feature>
<dbReference type="GO" id="GO:0005886">
    <property type="term" value="C:plasma membrane"/>
    <property type="evidence" value="ECO:0007669"/>
    <property type="project" value="UniProtKB-SubCell"/>
</dbReference>
<dbReference type="Proteomes" id="UP000193420">
    <property type="component" value="Unassembled WGS sequence"/>
</dbReference>
<dbReference type="Pfam" id="PF12704">
    <property type="entry name" value="MacB_PCD"/>
    <property type="match status" value="2"/>
</dbReference>
<evidence type="ECO:0000313" key="9">
    <source>
        <dbReference type="EMBL" id="SMG50684.1"/>
    </source>
</evidence>
<feature type="domain" description="MacB-like periplasmic core" evidence="8">
    <location>
        <begin position="448"/>
        <end position="612"/>
    </location>
</feature>
<dbReference type="InterPro" id="IPR003838">
    <property type="entry name" value="ABC3_permease_C"/>
</dbReference>
<evidence type="ECO:0000256" key="6">
    <source>
        <dbReference type="SAM" id="Phobius"/>
    </source>
</evidence>
<evidence type="ECO:0000256" key="3">
    <source>
        <dbReference type="ARBA" id="ARBA00022692"/>
    </source>
</evidence>
<evidence type="ECO:0000256" key="4">
    <source>
        <dbReference type="ARBA" id="ARBA00022989"/>
    </source>
</evidence>
<dbReference type="PANTHER" id="PTHR30572">
    <property type="entry name" value="MEMBRANE COMPONENT OF TRANSPORTER-RELATED"/>
    <property type="match status" value="1"/>
</dbReference>
<dbReference type="PROSITE" id="PS51257">
    <property type="entry name" value="PROKAR_LIPOPROTEIN"/>
    <property type="match status" value="1"/>
</dbReference>
<dbReference type="EMBL" id="FXAO01000011">
    <property type="protein sequence ID" value="SMG50684.1"/>
    <property type="molecule type" value="Genomic_DNA"/>
</dbReference>
<feature type="domain" description="ABC3 transporter permease C-terminal" evidence="7">
    <location>
        <begin position="690"/>
        <end position="799"/>
    </location>
</feature>
<dbReference type="Pfam" id="PF02687">
    <property type="entry name" value="FtsX"/>
    <property type="match status" value="2"/>
</dbReference>
<accession>A0A1X7LB39</accession>
<comment type="subcellular location">
    <subcellularLocation>
        <location evidence="1">Cell membrane</location>
        <topology evidence="1">Multi-pass membrane protein</topology>
    </subcellularLocation>
</comment>
<feature type="transmembrane region" description="Helical" evidence="6">
    <location>
        <begin position="341"/>
        <end position="368"/>
    </location>
</feature>
<dbReference type="STRING" id="188872.SAMN03080602_04023"/>
<dbReference type="AlphaFoldDB" id="A0A1X7LB39"/>
<evidence type="ECO:0000256" key="5">
    <source>
        <dbReference type="ARBA" id="ARBA00023136"/>
    </source>
</evidence>
<feature type="domain" description="ABC3 transporter permease C-terminal" evidence="7">
    <location>
        <begin position="300"/>
        <end position="414"/>
    </location>
</feature>
<keyword evidence="4 6" id="KW-1133">Transmembrane helix</keyword>
<proteinExistence type="predicted"/>
<sequence>MIKNYIKIAWRNLSKNKVYSIINIGGLAIGIAACLLILQYVTFELSYEDFHTKKDRIYRVKQDRYDNGKLSTEWAAGAFAVGNNLAEAIPEIEDYVKVVETGDLIVKIQDEVLKIEKVFFAGNSFFSIFSYPLLDGDINTVLMEPYTAAISETTALKIFGTRDAVGKSVLISGGHTYKIKGVFKDMPSNTQLKPNFLASYASFVEQVKANSQGDEVQDPETWWTSDGCLTYFLLQKGAHPKKVEAKFPPIVDQGIGEFMKRYNASVTYSLQSLTDIHLYSNYIMEPAPNGDGKTVYLLIGIAFFILLIALINYVNLATARAVGRAKEVGVRKVVGSQRKQLVVQFFIESGIFNGLALVLAMFIVVLTIPAFNQISGRHMSYSLFGESGFWLSLMILFILGVFLSGLYPAIVLSSFKPVEVLKGKLVATKQGSFLRKSLVVFQFAASLFLLIGSLVVYQQIQYMRNQSLGINIDQTLVIKPPIVSDSTFIRKKKAFKEALLQYPTVKNVAVSSIVPGEGEGYNAGGIRLVGQDDSEQKQYRFLWVDYDFVPLYDIKLIAGRSFSEDFGADKEAVIFNRMGIELLGFEKPEKAIGKQIDFWGDQCTIVGVVENYHQESLREAYDPLILRLDPNSNGYFSIKSGTDKIGRTIQQVRGEWDKFFPGNTYEYFFMDENFDEQYRVDQQFGNVSAVFTLLGILIACLGMFGLASYMTLQRTKEIGVRKVLGASVLGILKLLYQEFVVLLSLAFLIAIPFSWFIANDWLTGYAFRIGIHWTFFVLPFLLILLIAMITVSFQSIKAALANPVKSLRTE</sequence>
<feature type="transmembrane region" description="Helical" evidence="6">
    <location>
        <begin position="295"/>
        <end position="316"/>
    </location>
</feature>
<name>A0A1X7LB39_9FLAO</name>
<evidence type="ECO:0000259" key="8">
    <source>
        <dbReference type="Pfam" id="PF12704"/>
    </source>
</evidence>
<dbReference type="OrthoDB" id="8740261at2"/>
<gene>
    <name evidence="9" type="ORF">SAMN03080602_04023</name>
</gene>
<feature type="transmembrane region" description="Helical" evidence="6">
    <location>
        <begin position="388"/>
        <end position="412"/>
    </location>
</feature>
<reference evidence="10" key="1">
    <citation type="submission" date="2017-04" db="EMBL/GenBank/DDBJ databases">
        <authorList>
            <person name="Varghese N."/>
            <person name="Submissions S."/>
        </authorList>
    </citation>
    <scope>NUCLEOTIDE SEQUENCE [LARGE SCALE GENOMIC DNA]</scope>
    <source>
        <strain evidence="10">DSM 19835</strain>
    </source>
</reference>
<protein>
    <submittedName>
        <fullName evidence="9">Putative ABC transport system permease protein</fullName>
    </submittedName>
</protein>
<feature type="domain" description="MacB-like periplasmic core" evidence="8">
    <location>
        <begin position="20"/>
        <end position="247"/>
    </location>
</feature>
<evidence type="ECO:0000259" key="7">
    <source>
        <dbReference type="Pfam" id="PF02687"/>
    </source>
</evidence>
<dbReference type="RefSeq" id="WP_085500692.1">
    <property type="nucleotide sequence ID" value="NZ_FXAO01000011.1"/>
</dbReference>
<organism evidence="9 10">
    <name type="scientific">Arenibacter troitsensis</name>
    <dbReference type="NCBI Taxonomy" id="188872"/>
    <lineage>
        <taxon>Bacteria</taxon>
        <taxon>Pseudomonadati</taxon>
        <taxon>Bacteroidota</taxon>
        <taxon>Flavobacteriia</taxon>
        <taxon>Flavobacteriales</taxon>
        <taxon>Flavobacteriaceae</taxon>
        <taxon>Arenibacter</taxon>
    </lineage>
</organism>
<dbReference type="GO" id="GO:0022857">
    <property type="term" value="F:transmembrane transporter activity"/>
    <property type="evidence" value="ECO:0007669"/>
    <property type="project" value="TreeGrafter"/>
</dbReference>
<feature type="transmembrane region" description="Helical" evidence="6">
    <location>
        <begin position="433"/>
        <end position="457"/>
    </location>
</feature>
<dbReference type="PANTHER" id="PTHR30572:SF18">
    <property type="entry name" value="ABC-TYPE MACROLIDE FAMILY EXPORT SYSTEM PERMEASE COMPONENT 2"/>
    <property type="match status" value="1"/>
</dbReference>
<feature type="transmembrane region" description="Helical" evidence="6">
    <location>
        <begin position="21"/>
        <end position="41"/>
    </location>
</feature>
<keyword evidence="3 6" id="KW-0812">Transmembrane</keyword>
<keyword evidence="5 6" id="KW-0472">Membrane</keyword>
<feature type="transmembrane region" description="Helical" evidence="6">
    <location>
        <begin position="770"/>
        <end position="793"/>
    </location>
</feature>
<evidence type="ECO:0000256" key="2">
    <source>
        <dbReference type="ARBA" id="ARBA00022475"/>
    </source>
</evidence>
<evidence type="ECO:0000256" key="1">
    <source>
        <dbReference type="ARBA" id="ARBA00004651"/>
    </source>
</evidence>
<dbReference type="InterPro" id="IPR050250">
    <property type="entry name" value="Macrolide_Exporter_MacB"/>
</dbReference>
<keyword evidence="2" id="KW-1003">Cell membrane</keyword>
<keyword evidence="10" id="KW-1185">Reference proteome</keyword>
<evidence type="ECO:0000313" key="10">
    <source>
        <dbReference type="Proteomes" id="UP000193420"/>
    </source>
</evidence>
<dbReference type="InterPro" id="IPR025857">
    <property type="entry name" value="MacB_PCD"/>
</dbReference>
<feature type="transmembrane region" description="Helical" evidence="6">
    <location>
        <begin position="689"/>
        <end position="712"/>
    </location>
</feature>